<reference evidence="3" key="1">
    <citation type="submission" date="2010-02" db="EMBL/GenBank/DDBJ databases">
        <title>Sequencing and annotation of the Blastocystis hominis genome.</title>
        <authorList>
            <person name="Wincker P."/>
        </authorList>
    </citation>
    <scope>NUCLEOTIDE SEQUENCE</scope>
    <source>
        <strain evidence="3">Singapore isolate B</strain>
    </source>
</reference>
<dbReference type="OMA" id="NTIRRCN"/>
<proteinExistence type="inferred from homology"/>
<dbReference type="SUPFAM" id="SSF102645">
    <property type="entry name" value="CoaB-like"/>
    <property type="match status" value="1"/>
</dbReference>
<dbReference type="InterPro" id="IPR035929">
    <property type="entry name" value="CoaB-like_sf"/>
</dbReference>
<dbReference type="GO" id="GO:0003824">
    <property type="term" value="F:catalytic activity"/>
    <property type="evidence" value="ECO:0007669"/>
    <property type="project" value="UniProtKB-ARBA"/>
</dbReference>
<organism evidence="3">
    <name type="scientific">Blastocystis hominis</name>
    <dbReference type="NCBI Taxonomy" id="12968"/>
    <lineage>
        <taxon>Eukaryota</taxon>
        <taxon>Sar</taxon>
        <taxon>Stramenopiles</taxon>
        <taxon>Bigyra</taxon>
        <taxon>Opalozoa</taxon>
        <taxon>Opalinata</taxon>
        <taxon>Blastocystidae</taxon>
        <taxon>Blastocystis</taxon>
    </lineage>
</organism>
<dbReference type="RefSeq" id="XP_012896132.1">
    <property type="nucleotide sequence ID" value="XM_013040678.1"/>
</dbReference>
<dbReference type="EMBL" id="FN668647">
    <property type="protein sequence ID" value="CBK22084.2"/>
    <property type="molecule type" value="Genomic_DNA"/>
</dbReference>
<protein>
    <recommendedName>
        <fullName evidence="2">DNA/pantothenate metabolism flavoprotein C-terminal domain-containing protein</fullName>
    </recommendedName>
</protein>
<dbReference type="Gene3D" id="3.40.50.10300">
    <property type="entry name" value="CoaB-like"/>
    <property type="match status" value="1"/>
</dbReference>
<keyword evidence="4" id="KW-1185">Reference proteome</keyword>
<feature type="domain" description="DNA/pantothenate metabolism flavoprotein C-terminal" evidence="2">
    <location>
        <begin position="42"/>
        <end position="90"/>
    </location>
</feature>
<sequence length="259" mass="29469">MNKDLITCHDFFNSINTKMGQIDEELKSRVADFVHNAVSNNKKVVIVTSGGTTVPLEKNTVRFIDNFSTGTRGATSAEYFLQYGYSVLFLYRSSTKRPFRTTVDEYISEHLESAICSGTELLCMSYFVVIRSEQCALHQVSYRNDLLEIPFTSVFDYMILLRHLCLSCESMGRNLMLFSAAAVSDFYIPYNEMAEHKIQSSEGNPHIALTNTPKMLYLVTREWASDAYNVSFKLETDIDLLVSKATSAICKWVWEKVLS</sequence>
<evidence type="ECO:0000313" key="3">
    <source>
        <dbReference type="EMBL" id="CBK22084.2"/>
    </source>
</evidence>
<dbReference type="FunCoup" id="D8M1Z5">
    <property type="interactions" value="77"/>
</dbReference>
<comment type="similarity">
    <text evidence="1">Belongs to the PPC synthetase family.</text>
</comment>
<evidence type="ECO:0000313" key="4">
    <source>
        <dbReference type="Proteomes" id="UP000008312"/>
    </source>
</evidence>
<dbReference type="GeneID" id="24919356"/>
<dbReference type="AlphaFoldDB" id="D8M1Z5"/>
<dbReference type="PANTHER" id="PTHR12290">
    <property type="entry name" value="CORNICHON-RELATED"/>
    <property type="match status" value="1"/>
</dbReference>
<gene>
    <name evidence="3" type="ORF">GSBLH_T00002153001</name>
</gene>
<dbReference type="InterPro" id="IPR007085">
    <property type="entry name" value="DNA/pantothenate-metab_flavo_C"/>
</dbReference>
<dbReference type="Pfam" id="PF04127">
    <property type="entry name" value="DFP"/>
    <property type="match status" value="2"/>
</dbReference>
<evidence type="ECO:0000256" key="1">
    <source>
        <dbReference type="ARBA" id="ARBA00005703"/>
    </source>
</evidence>
<dbReference type="Proteomes" id="UP000008312">
    <property type="component" value="Unassembled WGS sequence"/>
</dbReference>
<dbReference type="GO" id="GO:0015937">
    <property type="term" value="P:coenzyme A biosynthetic process"/>
    <property type="evidence" value="ECO:0007669"/>
    <property type="project" value="UniProtKB-ARBA"/>
</dbReference>
<accession>D8M1Z5</accession>
<feature type="domain" description="DNA/pantothenate metabolism flavoprotein C-terminal" evidence="2">
    <location>
        <begin position="176"/>
        <end position="238"/>
    </location>
</feature>
<evidence type="ECO:0000259" key="2">
    <source>
        <dbReference type="Pfam" id="PF04127"/>
    </source>
</evidence>
<dbReference type="OrthoDB" id="70224at2759"/>
<name>D8M1Z5_BLAHO</name>
<dbReference type="InParanoid" id="D8M1Z5"/>